<dbReference type="Pfam" id="PF00108">
    <property type="entry name" value="Thiolase_N"/>
    <property type="match status" value="1"/>
</dbReference>
<evidence type="ECO:0000313" key="8">
    <source>
        <dbReference type="EMBL" id="TWU60811.1"/>
    </source>
</evidence>
<feature type="active site" description="Proton acceptor" evidence="4">
    <location>
        <position position="413"/>
    </location>
</feature>
<feature type="active site" description="Acyl-thioester intermediate" evidence="4">
    <location>
        <position position="89"/>
    </location>
</feature>
<evidence type="ECO:0000259" key="6">
    <source>
        <dbReference type="Pfam" id="PF00108"/>
    </source>
</evidence>
<dbReference type="PANTHER" id="PTHR18919:SF107">
    <property type="entry name" value="ACETYL-COA ACETYLTRANSFERASE, CYTOSOLIC"/>
    <property type="match status" value="1"/>
</dbReference>
<dbReference type="InterPro" id="IPR020617">
    <property type="entry name" value="Thiolase_C"/>
</dbReference>
<feature type="active site" description="Proton acceptor" evidence="4">
    <location>
        <position position="383"/>
    </location>
</feature>
<evidence type="ECO:0000313" key="9">
    <source>
        <dbReference type="Proteomes" id="UP000318288"/>
    </source>
</evidence>
<comment type="similarity">
    <text evidence="1 5">Belongs to the thiolase-like superfamily. Thiolase family.</text>
</comment>
<keyword evidence="9" id="KW-1185">Reference proteome</keyword>
<dbReference type="InterPro" id="IPR020616">
    <property type="entry name" value="Thiolase_N"/>
</dbReference>
<evidence type="ECO:0000256" key="2">
    <source>
        <dbReference type="ARBA" id="ARBA00022679"/>
    </source>
</evidence>
<dbReference type="InterPro" id="IPR016039">
    <property type="entry name" value="Thiolase-like"/>
</dbReference>
<dbReference type="InterPro" id="IPR020615">
    <property type="entry name" value="Thiolase_acyl_enz_int_AS"/>
</dbReference>
<feature type="domain" description="Thiolase C-terminal" evidence="7">
    <location>
        <begin position="288"/>
        <end position="426"/>
    </location>
</feature>
<dbReference type="PIRSF" id="PIRSF000429">
    <property type="entry name" value="Ac-CoA_Ac_transf"/>
    <property type="match status" value="1"/>
</dbReference>
<dbReference type="CDD" id="cd00751">
    <property type="entry name" value="thiolase"/>
    <property type="match status" value="1"/>
</dbReference>
<dbReference type="RefSeq" id="WP_146454880.1">
    <property type="nucleotide sequence ID" value="NZ_SJPW01000001.1"/>
</dbReference>
<accession>A0A5C6FH16</accession>
<dbReference type="GO" id="GO:0003988">
    <property type="term" value="F:acetyl-CoA C-acyltransferase activity"/>
    <property type="evidence" value="ECO:0007669"/>
    <property type="project" value="UniProtKB-EC"/>
</dbReference>
<dbReference type="PANTHER" id="PTHR18919">
    <property type="entry name" value="ACETYL-COA C-ACYLTRANSFERASE"/>
    <property type="match status" value="1"/>
</dbReference>
<dbReference type="InterPro" id="IPR020610">
    <property type="entry name" value="Thiolase_AS"/>
</dbReference>
<dbReference type="NCBIfam" id="TIGR01930">
    <property type="entry name" value="AcCoA-C-Actrans"/>
    <property type="match status" value="1"/>
</dbReference>
<dbReference type="GO" id="GO:0005829">
    <property type="term" value="C:cytosol"/>
    <property type="evidence" value="ECO:0007669"/>
    <property type="project" value="TreeGrafter"/>
</dbReference>
<comment type="caution">
    <text evidence="8">The sequence shown here is derived from an EMBL/GenBank/DDBJ whole genome shotgun (WGS) entry which is preliminary data.</text>
</comment>
<dbReference type="EMBL" id="SJPW01000001">
    <property type="protein sequence ID" value="TWU60811.1"/>
    <property type="molecule type" value="Genomic_DNA"/>
</dbReference>
<dbReference type="PROSITE" id="PS00099">
    <property type="entry name" value="THIOLASE_3"/>
    <property type="match status" value="1"/>
</dbReference>
<dbReference type="Gene3D" id="3.40.47.10">
    <property type="match status" value="1"/>
</dbReference>
<reference evidence="8 9" key="1">
    <citation type="submission" date="2019-02" db="EMBL/GenBank/DDBJ databases">
        <title>Deep-cultivation of Planctomycetes and their phenomic and genomic characterization uncovers novel biology.</title>
        <authorList>
            <person name="Wiegand S."/>
            <person name="Jogler M."/>
            <person name="Boedeker C."/>
            <person name="Pinto D."/>
            <person name="Vollmers J."/>
            <person name="Rivas-Marin E."/>
            <person name="Kohn T."/>
            <person name="Peeters S.H."/>
            <person name="Heuer A."/>
            <person name="Rast P."/>
            <person name="Oberbeckmann S."/>
            <person name="Bunk B."/>
            <person name="Jeske O."/>
            <person name="Meyerdierks A."/>
            <person name="Storesund J.E."/>
            <person name="Kallscheuer N."/>
            <person name="Luecker S."/>
            <person name="Lage O.M."/>
            <person name="Pohl T."/>
            <person name="Merkel B.J."/>
            <person name="Hornburger P."/>
            <person name="Mueller R.-W."/>
            <person name="Bruemmer F."/>
            <person name="Labrenz M."/>
            <person name="Spormann A.M."/>
            <person name="Op Den Camp H."/>
            <person name="Overmann J."/>
            <person name="Amann R."/>
            <person name="Jetten M.S.M."/>
            <person name="Mascher T."/>
            <person name="Medema M.H."/>
            <person name="Devos D.P."/>
            <person name="Kaster A.-K."/>
            <person name="Ovreas L."/>
            <person name="Rohde M."/>
            <person name="Galperin M.Y."/>
            <person name="Jogler C."/>
        </authorList>
    </citation>
    <scope>NUCLEOTIDE SEQUENCE [LARGE SCALE GENOMIC DNA]</scope>
    <source>
        <strain evidence="8 9">Poly51</strain>
    </source>
</reference>
<dbReference type="Proteomes" id="UP000318288">
    <property type="component" value="Unassembled WGS sequence"/>
</dbReference>
<protein>
    <submittedName>
        <fullName evidence="8">3-ketoacyl-CoA thiolase</fullName>
        <ecNumber evidence="8">2.3.1.16</ecNumber>
    </submittedName>
</protein>
<dbReference type="PROSITE" id="PS00098">
    <property type="entry name" value="THIOLASE_1"/>
    <property type="match status" value="1"/>
</dbReference>
<dbReference type="Pfam" id="PF02803">
    <property type="entry name" value="Thiolase_C"/>
    <property type="match status" value="1"/>
</dbReference>
<keyword evidence="3 5" id="KW-0012">Acyltransferase</keyword>
<organism evidence="8 9">
    <name type="scientific">Rubripirellula tenax</name>
    <dbReference type="NCBI Taxonomy" id="2528015"/>
    <lineage>
        <taxon>Bacteria</taxon>
        <taxon>Pseudomonadati</taxon>
        <taxon>Planctomycetota</taxon>
        <taxon>Planctomycetia</taxon>
        <taxon>Pirellulales</taxon>
        <taxon>Pirellulaceae</taxon>
        <taxon>Rubripirellula</taxon>
    </lineage>
</organism>
<evidence type="ECO:0000256" key="5">
    <source>
        <dbReference type="RuleBase" id="RU003557"/>
    </source>
</evidence>
<dbReference type="InterPro" id="IPR002155">
    <property type="entry name" value="Thiolase"/>
</dbReference>
<keyword evidence="2 5" id="KW-0808">Transferase</keyword>
<evidence type="ECO:0000256" key="3">
    <source>
        <dbReference type="ARBA" id="ARBA00023315"/>
    </source>
</evidence>
<evidence type="ECO:0000259" key="7">
    <source>
        <dbReference type="Pfam" id="PF02803"/>
    </source>
</evidence>
<proteinExistence type="inferred from homology"/>
<feature type="domain" description="Thiolase N-terminal" evidence="6">
    <location>
        <begin position="5"/>
        <end position="280"/>
    </location>
</feature>
<dbReference type="SUPFAM" id="SSF53901">
    <property type="entry name" value="Thiolase-like"/>
    <property type="match status" value="2"/>
</dbReference>
<dbReference type="OrthoDB" id="9764892at2"/>
<sequence>MTDRIAIVDGIRTPFCKAGTDLKDIPAQKLAALVIRELLERTSIDPGLVDEVILGCVANPVDAANVGRVAALMAGLPHRSRGYTISRNCASGFESVTSGYEKIISGAAEVVIAGGTESMTNIPLIYNKHMTGLFANLMRSKTAFQKLKTIASFRPHFLKPVIGVVCGLTDPVCGLNMGQTAENIAMRCGITREEQDAFALESHDRALASRSKLAEEIMPVPVEPGYDSTCEQDNGPREGQSLQALAKLKPYFDRHSGTVTVGNACPLTDGASAVLMMKESKARELGMNPLGYIKSYAYEGLDPAVMGLGPVYAISTALKKAQMSLDQMSFVEINEAFAAQVLGCVKLIESDDFAKQELGRDQAIGRLEPERLNVNGGAIALGHPVGVTGNRLILTALRELNRRNDSHAIVSLCIGGGQGGAVILERV</sequence>
<evidence type="ECO:0000256" key="1">
    <source>
        <dbReference type="ARBA" id="ARBA00010982"/>
    </source>
</evidence>
<dbReference type="AlphaFoldDB" id="A0A5C6FH16"/>
<dbReference type="InterPro" id="IPR020613">
    <property type="entry name" value="Thiolase_CS"/>
</dbReference>
<dbReference type="PROSITE" id="PS00737">
    <property type="entry name" value="THIOLASE_2"/>
    <property type="match status" value="1"/>
</dbReference>
<dbReference type="EC" id="2.3.1.16" evidence="8"/>
<gene>
    <name evidence="8" type="primary">fadI</name>
    <name evidence="8" type="ORF">Poly51_10920</name>
</gene>
<name>A0A5C6FH16_9BACT</name>
<evidence type="ECO:0000256" key="4">
    <source>
        <dbReference type="PIRSR" id="PIRSR000429-1"/>
    </source>
</evidence>